<evidence type="ECO:0000256" key="9">
    <source>
        <dbReference type="ARBA" id="ARBA00047288"/>
    </source>
</evidence>
<dbReference type="PANTHER" id="PTHR40029:SF2">
    <property type="entry name" value="HEPTAPRENYLGLYCERYL PHOSPHATE SYNTHASE"/>
    <property type="match status" value="1"/>
</dbReference>
<keyword evidence="4 10" id="KW-0479">Metal-binding</keyword>
<feature type="binding site" evidence="10">
    <location>
        <position position="12"/>
    </location>
    <ligand>
        <name>sn-glycerol 1-phosphate</name>
        <dbReference type="ChEBI" id="CHEBI:57685"/>
    </ligand>
</feature>
<accession>A0A4D6K9S0</accession>
<dbReference type="GO" id="GO:0000287">
    <property type="term" value="F:magnesium ion binding"/>
    <property type="evidence" value="ECO:0007669"/>
    <property type="project" value="UniProtKB-UniRule"/>
</dbReference>
<feature type="binding site" evidence="10">
    <location>
        <position position="41"/>
    </location>
    <ligand>
        <name>Mg(2+)</name>
        <dbReference type="ChEBI" id="CHEBI:18420"/>
    </ligand>
</feature>
<comment type="catalytic activity">
    <reaction evidence="9 10">
        <text>sn-glycerol 1-phosphate + (2E,6E,10E)-geranylgeranyl diphosphate = sn-3-O-(geranylgeranyl)glycerol 1-phosphate + diphosphate</text>
        <dbReference type="Rhea" id="RHEA:23404"/>
        <dbReference type="ChEBI" id="CHEBI:33019"/>
        <dbReference type="ChEBI" id="CHEBI:57677"/>
        <dbReference type="ChEBI" id="CHEBI:57685"/>
        <dbReference type="ChEBI" id="CHEBI:58756"/>
        <dbReference type="EC" id="2.5.1.41"/>
    </reaction>
</comment>
<dbReference type="EMBL" id="CP039375">
    <property type="protein sequence ID" value="QCD64534.1"/>
    <property type="molecule type" value="Genomic_DNA"/>
</dbReference>
<keyword evidence="8 10" id="KW-1208">Phospholipid metabolism</keyword>
<dbReference type="Proteomes" id="UP000297053">
    <property type="component" value="Chromosome"/>
</dbReference>
<dbReference type="GO" id="GO:0005737">
    <property type="term" value="C:cytoplasm"/>
    <property type="evidence" value="ECO:0007669"/>
    <property type="project" value="UniProtKB-SubCell"/>
</dbReference>
<dbReference type="GO" id="GO:0120536">
    <property type="term" value="F:heptaprenylglyceryl phosphate synthase activity"/>
    <property type="evidence" value="ECO:0007669"/>
    <property type="project" value="UniProtKB-ARBA"/>
</dbReference>
<dbReference type="GO" id="GO:0046474">
    <property type="term" value="P:glycerophospholipid biosynthetic process"/>
    <property type="evidence" value="ECO:0007669"/>
    <property type="project" value="UniProtKB-UniRule"/>
</dbReference>
<dbReference type="NCBIfam" id="NF003199">
    <property type="entry name" value="PRK04169.1-3"/>
    <property type="match status" value="1"/>
</dbReference>
<evidence type="ECO:0000256" key="7">
    <source>
        <dbReference type="ARBA" id="ARBA00023209"/>
    </source>
</evidence>
<feature type="binding site" evidence="10">
    <location>
        <position position="191"/>
    </location>
    <ligand>
        <name>sn-glycerol 1-phosphate</name>
        <dbReference type="ChEBI" id="CHEBI:57685"/>
    </ligand>
</feature>
<evidence type="ECO:0000256" key="2">
    <source>
        <dbReference type="ARBA" id="ARBA00022516"/>
    </source>
</evidence>
<evidence type="ECO:0000256" key="5">
    <source>
        <dbReference type="ARBA" id="ARBA00022842"/>
    </source>
</evidence>
<comment type="subcellular location">
    <subcellularLocation>
        <location evidence="10">Cytoplasm</location>
    </subcellularLocation>
</comment>
<evidence type="ECO:0000313" key="11">
    <source>
        <dbReference type="EMBL" id="QCD64534.1"/>
    </source>
</evidence>
<comment type="similarity">
    <text evidence="10">Belongs to the GGGP/HepGP synthase family. Group I subfamily.</text>
</comment>
<reference evidence="11 12" key="1">
    <citation type="submission" date="2019-04" db="EMBL/GenBank/DDBJ databases">
        <title>Complete genome sequence of Arthrobacter sp. ZXY-2 associated with effective atrazine degradation and salt adaptation.</title>
        <authorList>
            <person name="Zhao X."/>
        </authorList>
    </citation>
    <scope>NUCLEOTIDE SEQUENCE [LARGE SCALE GENOMIC DNA]</scope>
    <source>
        <strain evidence="12">ZP60</strain>
    </source>
</reference>
<dbReference type="GeneID" id="42177741"/>
<reference evidence="11 12" key="2">
    <citation type="submission" date="2019-04" db="EMBL/GenBank/DDBJ databases">
        <authorList>
            <person name="Yang S."/>
            <person name="Wei W."/>
        </authorList>
    </citation>
    <scope>NUCLEOTIDE SEQUENCE [LARGE SCALE GENOMIC DNA]</scope>
    <source>
        <strain evidence="12">ZP60</strain>
    </source>
</reference>
<evidence type="ECO:0000256" key="3">
    <source>
        <dbReference type="ARBA" id="ARBA00022679"/>
    </source>
</evidence>
<dbReference type="NCBIfam" id="TIGR01768">
    <property type="entry name" value="GGGP-family"/>
    <property type="match status" value="1"/>
</dbReference>
<dbReference type="InterPro" id="IPR026417">
    <property type="entry name" value="GGGPS_halobacteria"/>
</dbReference>
<sequence length="240" mass="25859">MSTWADWDHIVKIDPDKSLVAGETFEDVAATGTDAIEIGGTTGMTEEKMARVVEACGAHDIPVYIEPSNPASVVHSNRHDGYLIPVVMNAGDVTWITGAHKEWIRIDDDIDWSRTFTEAYIVMNPEASVASYTQANCDLDADEVAAYAEAAEHLLGQEIVYVEYSGMLGDPEKVAAADEILDDATLFYGGGIHDYDSARQMATHADTIVVGDLVHDEGVDAVRETVEGARDATAATPPSE</sequence>
<dbReference type="Gene3D" id="3.20.20.390">
    <property type="entry name" value="FMN-linked oxidoreductases"/>
    <property type="match status" value="1"/>
</dbReference>
<keyword evidence="2 10" id="KW-0444">Lipid biosynthesis</keyword>
<keyword evidence="5 10" id="KW-0460">Magnesium</keyword>
<feature type="binding site" evidence="10">
    <location>
        <begin position="211"/>
        <end position="212"/>
    </location>
    <ligand>
        <name>sn-glycerol 1-phosphate</name>
        <dbReference type="ChEBI" id="CHEBI:57685"/>
    </ligand>
</feature>
<feature type="binding site" evidence="10">
    <location>
        <begin position="161"/>
        <end position="166"/>
    </location>
    <ligand>
        <name>sn-glycerol 1-phosphate</name>
        <dbReference type="ChEBI" id="CHEBI:57685"/>
    </ligand>
</feature>
<evidence type="ECO:0000313" key="12">
    <source>
        <dbReference type="Proteomes" id="UP000297053"/>
    </source>
</evidence>
<keyword evidence="7 10" id="KW-0594">Phospholipid biosynthesis</keyword>
<dbReference type="EC" id="2.5.1.41" evidence="10"/>
<comment type="pathway">
    <text evidence="10">Membrane lipid metabolism; glycerophospholipid metabolism.</text>
</comment>
<name>A0A4D6K9S0_9EURY</name>
<dbReference type="InterPro" id="IPR039074">
    <property type="entry name" value="GGGP/HepGP_synthase_I"/>
</dbReference>
<dbReference type="InterPro" id="IPR008205">
    <property type="entry name" value="GGGP_HepGP_synthase"/>
</dbReference>
<evidence type="ECO:0000256" key="10">
    <source>
        <dbReference type="HAMAP-Rule" id="MF_00112"/>
    </source>
</evidence>
<keyword evidence="6 10" id="KW-0443">Lipid metabolism</keyword>
<dbReference type="Pfam" id="PF01884">
    <property type="entry name" value="PcrB"/>
    <property type="match status" value="1"/>
</dbReference>
<evidence type="ECO:0000256" key="1">
    <source>
        <dbReference type="ARBA" id="ARBA00022490"/>
    </source>
</evidence>
<organism evidence="11 12">
    <name type="scientific">Halomicrobium mukohataei</name>
    <dbReference type="NCBI Taxonomy" id="57705"/>
    <lineage>
        <taxon>Archaea</taxon>
        <taxon>Methanobacteriati</taxon>
        <taxon>Methanobacteriota</taxon>
        <taxon>Stenosarchaea group</taxon>
        <taxon>Halobacteria</taxon>
        <taxon>Halobacteriales</taxon>
        <taxon>Haloarculaceae</taxon>
        <taxon>Halomicrobium</taxon>
    </lineage>
</organism>
<dbReference type="InterPro" id="IPR038597">
    <property type="entry name" value="GGGP/HepGP_synthase_sf"/>
</dbReference>
<comment type="cofactor">
    <cofactor evidence="10">
        <name>Mg(2+)</name>
        <dbReference type="ChEBI" id="CHEBI:18420"/>
    </cofactor>
</comment>
<comment type="caution">
    <text evidence="10">Lacks conserved residue(s) required for the propagation of feature annotation.</text>
</comment>
<protein>
    <recommendedName>
        <fullName evidence="10">Geranylgeranylglyceryl phosphate synthase</fullName>
        <shortName evidence="10">GGGP synthase</shortName>
        <shortName evidence="10">GGGPS</shortName>
        <ecNumber evidence="10">2.5.1.41</ecNumber>
    </recommendedName>
    <alternativeName>
        <fullName evidence="10">(S)-3-O-geranylgeranylglyceryl phosphate synthase</fullName>
    </alternativeName>
    <alternativeName>
        <fullName evidence="10">Phosphoglycerol geranylgeranyltransferase</fullName>
    </alternativeName>
</protein>
<keyword evidence="1 10" id="KW-0963">Cytoplasm</keyword>
<keyword evidence="3 10" id="KW-0808">Transferase</keyword>
<dbReference type="AlphaFoldDB" id="A0A4D6K9S0"/>
<evidence type="ECO:0000256" key="8">
    <source>
        <dbReference type="ARBA" id="ARBA00023264"/>
    </source>
</evidence>
<comment type="function">
    <text evidence="10">Prenyltransferase that catalyzes the transfer of the geranylgeranyl moiety of geranylgeranyl diphosphate (GGPP) to the C3 hydroxyl of sn-glycerol-1-phosphate (G1P). This reaction is the first ether-bond-formation step in the biosynthesis of archaeal membrane lipids.</text>
</comment>
<evidence type="ECO:0000256" key="6">
    <source>
        <dbReference type="ARBA" id="ARBA00023098"/>
    </source>
</evidence>
<dbReference type="OMA" id="TGAHKEW"/>
<proteinExistence type="inferred from homology"/>
<dbReference type="HAMAP" id="MF_00112">
    <property type="entry name" value="GGGP_HepGP_synthase"/>
    <property type="match status" value="1"/>
</dbReference>
<dbReference type="CDD" id="cd02812">
    <property type="entry name" value="PcrB_like"/>
    <property type="match status" value="1"/>
</dbReference>
<dbReference type="KEGG" id="halz:E5139_02350"/>
<dbReference type="SUPFAM" id="SSF51395">
    <property type="entry name" value="FMN-linked oxidoreductases"/>
    <property type="match status" value="1"/>
</dbReference>
<dbReference type="GO" id="GO:0047294">
    <property type="term" value="F:phosphoglycerol geranylgeranyltransferase activity"/>
    <property type="evidence" value="ECO:0007669"/>
    <property type="project" value="UniProtKB-UniRule"/>
</dbReference>
<feature type="binding site" evidence="10">
    <location>
        <position position="14"/>
    </location>
    <ligand>
        <name>Mg(2+)</name>
        <dbReference type="ChEBI" id="CHEBI:18420"/>
    </ligand>
</feature>
<evidence type="ECO:0000256" key="4">
    <source>
        <dbReference type="ARBA" id="ARBA00022723"/>
    </source>
</evidence>
<dbReference type="NCBIfam" id="TIGR04147">
    <property type="entry name" value="GGGPS_Halobact"/>
    <property type="match status" value="1"/>
</dbReference>
<dbReference type="UniPathway" id="UPA00940"/>
<gene>
    <name evidence="11" type="ORF">E5139_02350</name>
</gene>
<dbReference type="PANTHER" id="PTHR40029">
    <property type="match status" value="1"/>
</dbReference>
<dbReference type="RefSeq" id="WP_015763963.1">
    <property type="nucleotide sequence ID" value="NZ_CP039375.1"/>
</dbReference>